<dbReference type="Pfam" id="PF06413">
    <property type="entry name" value="Neugrin"/>
    <property type="match status" value="1"/>
</dbReference>
<evidence type="ECO:0000313" key="6">
    <source>
        <dbReference type="Proteomes" id="UP000818624"/>
    </source>
</evidence>
<proteinExistence type="inferred from homology"/>
<sequence>MQEEVVDVPEPVPSVHTAAPIAWIPPYLPATTDLPPAVANLIDLCINGPMHGLLARPADLRDVDDQQWGAVVRASPLAVIRPMPGGDEVPEGAQDWIFVVEVRGDSVGAVRHVATEIGTYLKHTRPPARDTHAELTLDQFLGAPQVVGDERPEPTPRPAGVSRIEHELGMRLPDWQIQKIALSRKFPDGWTPSTRLSHEAQHGLRLLHASDPERFSIPVLSRRFRISPESVRRILRSRWRPSTDAAARQNRRAKLLQASATSTREHEELAALRGDVPLESAPPVPPAERVEEHPVRFEGLVSTADLAAGPATGASSTQGGASCTS</sequence>
<comment type="similarity">
    <text evidence="2">Belongs to the RRG9 family.</text>
</comment>
<comment type="function">
    <text evidence="1">Required for respiratory activity and maintenance and expression of the mitochondrial genome.</text>
</comment>
<evidence type="ECO:0000256" key="2">
    <source>
        <dbReference type="ARBA" id="ARBA00010895"/>
    </source>
</evidence>
<dbReference type="EMBL" id="CP046236">
    <property type="protein sequence ID" value="WFD48137.1"/>
    <property type="molecule type" value="Genomic_DNA"/>
</dbReference>
<evidence type="ECO:0000256" key="1">
    <source>
        <dbReference type="ARBA" id="ARBA00003548"/>
    </source>
</evidence>
<gene>
    <name evidence="5" type="primary">SLM5_2</name>
    <name evidence="5" type="ORF">GLX27_002805</name>
</gene>
<evidence type="ECO:0000256" key="3">
    <source>
        <dbReference type="ARBA" id="ARBA00013566"/>
    </source>
</evidence>
<keyword evidence="6" id="KW-1185">Reference proteome</keyword>
<reference evidence="5 6" key="1">
    <citation type="journal article" date="2020" name="Elife">
        <title>Loss of centromere function drives karyotype evolution in closely related Malassezia species.</title>
        <authorList>
            <person name="Sankaranarayanan S.R."/>
            <person name="Ianiri G."/>
            <person name="Coelho M.A."/>
            <person name="Reza M.H."/>
            <person name="Thimmappa B.C."/>
            <person name="Ganguly P."/>
            <person name="Vadnala R.N."/>
            <person name="Sun S."/>
            <person name="Siddharthan R."/>
            <person name="Tellgren-Roth C."/>
            <person name="Dawson T.L."/>
            <person name="Heitman J."/>
            <person name="Sanyal K."/>
        </authorList>
    </citation>
    <scope>NUCLEOTIDE SEQUENCE [LARGE SCALE GENOMIC DNA]</scope>
    <source>
        <strain evidence="5">CBS14141</strain>
    </source>
</reference>
<dbReference type="PANTHER" id="PTHR13475:SF3">
    <property type="entry name" value="NEUGRIN"/>
    <property type="match status" value="1"/>
</dbReference>
<organism evidence="5 6">
    <name type="scientific">Malassezia furfur</name>
    <name type="common">Pityriasis versicolor infection agent</name>
    <name type="synonym">Pityrosporum furfur</name>
    <dbReference type="NCBI Taxonomy" id="55194"/>
    <lineage>
        <taxon>Eukaryota</taxon>
        <taxon>Fungi</taxon>
        <taxon>Dikarya</taxon>
        <taxon>Basidiomycota</taxon>
        <taxon>Ustilaginomycotina</taxon>
        <taxon>Malasseziomycetes</taxon>
        <taxon>Malasseziales</taxon>
        <taxon>Malasseziaceae</taxon>
        <taxon>Malassezia</taxon>
    </lineage>
</organism>
<dbReference type="PANTHER" id="PTHR13475">
    <property type="entry name" value="NEUGRIN"/>
    <property type="match status" value="1"/>
</dbReference>
<dbReference type="Proteomes" id="UP000818624">
    <property type="component" value="Chromosome 3"/>
</dbReference>
<evidence type="ECO:0000313" key="5">
    <source>
        <dbReference type="EMBL" id="WFD48137.1"/>
    </source>
</evidence>
<keyword evidence="5" id="KW-0436">Ligase</keyword>
<name>A0ABY8ETK1_MALFU</name>
<protein>
    <recommendedName>
        <fullName evidence="3">Required for respiratory growth protein 9, mitochondrial</fullName>
    </recommendedName>
</protein>
<dbReference type="GO" id="GO:0004816">
    <property type="term" value="F:asparagine-tRNA ligase activity"/>
    <property type="evidence" value="ECO:0007669"/>
    <property type="project" value="UniProtKB-EC"/>
</dbReference>
<accession>A0ABY8ETK1</accession>
<feature type="region of interest" description="Disordered" evidence="4">
    <location>
        <begin position="257"/>
        <end position="302"/>
    </location>
</feature>
<dbReference type="InterPro" id="IPR010487">
    <property type="entry name" value="NGRN/Rrg9"/>
</dbReference>
<evidence type="ECO:0000256" key="4">
    <source>
        <dbReference type="SAM" id="MobiDB-lite"/>
    </source>
</evidence>